<keyword evidence="1" id="KW-0812">Transmembrane</keyword>
<dbReference type="EMBL" id="LJZO01000069">
    <property type="protein sequence ID" value="ROV88265.1"/>
    <property type="molecule type" value="Genomic_DNA"/>
</dbReference>
<gene>
    <name evidence="2" type="ORF">VSDG_09028</name>
</gene>
<accession>A0A423VBH3</accession>
<evidence type="ECO:0008006" key="4">
    <source>
        <dbReference type="Google" id="ProtNLM"/>
    </source>
</evidence>
<keyword evidence="1" id="KW-1133">Transmembrane helix</keyword>
<proteinExistence type="predicted"/>
<feature type="transmembrane region" description="Helical" evidence="1">
    <location>
        <begin position="798"/>
        <end position="817"/>
    </location>
</feature>
<evidence type="ECO:0000313" key="2">
    <source>
        <dbReference type="EMBL" id="ROV88265.1"/>
    </source>
</evidence>
<keyword evidence="3" id="KW-1185">Reference proteome</keyword>
<reference evidence="2 3" key="1">
    <citation type="submission" date="2015-09" db="EMBL/GenBank/DDBJ databases">
        <title>Host preference determinants of Valsa canker pathogens revealed by comparative genomics.</title>
        <authorList>
            <person name="Yin Z."/>
            <person name="Huang L."/>
        </authorList>
    </citation>
    <scope>NUCLEOTIDE SEQUENCE [LARGE SCALE GENOMIC DNA]</scope>
    <source>
        <strain evidence="2 3">YSFL</strain>
    </source>
</reference>
<dbReference type="Proteomes" id="UP000284375">
    <property type="component" value="Unassembled WGS sequence"/>
</dbReference>
<evidence type="ECO:0000313" key="3">
    <source>
        <dbReference type="Proteomes" id="UP000284375"/>
    </source>
</evidence>
<organism evidence="2 3">
    <name type="scientific">Cytospora chrysosperma</name>
    <name type="common">Cytospora canker fungus</name>
    <name type="synonym">Sphaeria chrysosperma</name>
    <dbReference type="NCBI Taxonomy" id="252740"/>
    <lineage>
        <taxon>Eukaryota</taxon>
        <taxon>Fungi</taxon>
        <taxon>Dikarya</taxon>
        <taxon>Ascomycota</taxon>
        <taxon>Pezizomycotina</taxon>
        <taxon>Sordariomycetes</taxon>
        <taxon>Sordariomycetidae</taxon>
        <taxon>Diaporthales</taxon>
        <taxon>Cytosporaceae</taxon>
        <taxon>Cytospora</taxon>
    </lineage>
</organism>
<dbReference type="OrthoDB" id="5125733at2759"/>
<sequence>MGSSSLSSRPQPSRPHHGYREFISLRGPRGREFDENAQVQLFVLCVKCMALEALVRERVNRRDNKFCRSTAGGGTEEDLVTTEHYESASLLRDSARAGCHLCTLILDSLDRWELDFRDSCGARRGGIELSLLVDISDNIVLVPRIQGWMSGPLQGPRIWITTPRVYTLPPLTLSVATVSTRPAACAPFYMRCMDICDKTHTRCHVRRVERLPTRLLRVASTAGGTGTGNAPAASNSGEGLFAVRDPLLQAPCLLLGTTVAQSRDEYQRQQAHPWALETRGWAMQEHLLPARAVKFASYLAWECRELSINEFGLESQLDTDGLPREFSSLILEPEETDPVDVARVRRLWWLILKRYRRSRLSVKSDRLAAIAGLTSAIERRTGWTFVCGLWQPFIIQELLWYRSHGPNGSTGLRPSWSWASCDGGVHFVTDEDHKGSTQVAEYVRTIPSLNGQAPSFSPAAIELSGLLFRAHKVGKLQVLRVEGWPDSSFSYTIYDQLGRPWRDGDMLLPLSVWDGRQAVKGLVVAPTKSPTTFERAGHFHTSVNPAVDGLLVGLVVGKARDDVPAAAAVEGPVLVDGDHLAVLGLDELQRAPGGGLLDGLHLLARVALQVRVAQVLQLPLVHLVRLAAVVGKGDVVAVPSHARLRSKSPPPSSTSALSSLFDATADLRWIAASCAGSLASRWASVCAAERLEADEVFARVCRARKRAMRSCTDTLGAGVAVSGAVVSPWAWGSSAAGAGAGSGSGSGSGSGCGGVGVEASSEGSGATVCASSATGAGAGGGGDGSVVAVATLAPLRGLADAAVFLFLAGGIVVWYWYGSGCVDT</sequence>
<evidence type="ECO:0000256" key="1">
    <source>
        <dbReference type="SAM" id="Phobius"/>
    </source>
</evidence>
<dbReference type="PANTHER" id="PTHR33112">
    <property type="entry name" value="DOMAIN PROTEIN, PUTATIVE-RELATED"/>
    <property type="match status" value="1"/>
</dbReference>
<name>A0A423VBH3_CYTCH</name>
<protein>
    <recommendedName>
        <fullName evidence="4">Heterokaryon incompatibility domain-containing protein</fullName>
    </recommendedName>
</protein>
<dbReference type="AlphaFoldDB" id="A0A423VBH3"/>
<comment type="caution">
    <text evidence="2">The sequence shown here is derived from an EMBL/GenBank/DDBJ whole genome shotgun (WGS) entry which is preliminary data.</text>
</comment>
<dbReference type="PANTHER" id="PTHR33112:SF16">
    <property type="entry name" value="HETEROKARYON INCOMPATIBILITY DOMAIN-CONTAINING PROTEIN"/>
    <property type="match status" value="1"/>
</dbReference>
<keyword evidence="1" id="KW-0472">Membrane</keyword>
<dbReference type="STRING" id="252740.A0A423VBH3"/>